<dbReference type="OrthoDB" id="9062832at2"/>
<reference evidence="2 3" key="1">
    <citation type="submission" date="2019-01" db="EMBL/GenBank/DDBJ databases">
        <title>Zoogloea oleivorans genome sequencing and assembly.</title>
        <authorList>
            <person name="Tancsics A."/>
            <person name="Farkas M."/>
            <person name="Kriszt B."/>
            <person name="Maroti G."/>
            <person name="Horvath B."/>
        </authorList>
    </citation>
    <scope>NUCLEOTIDE SEQUENCE [LARGE SCALE GENOMIC DNA]</scope>
    <source>
        <strain evidence="2 3">Buc</strain>
    </source>
</reference>
<organism evidence="2 3">
    <name type="scientific">Zoogloea oleivorans</name>
    <dbReference type="NCBI Taxonomy" id="1552750"/>
    <lineage>
        <taxon>Bacteria</taxon>
        <taxon>Pseudomonadati</taxon>
        <taxon>Pseudomonadota</taxon>
        <taxon>Betaproteobacteria</taxon>
        <taxon>Rhodocyclales</taxon>
        <taxon>Zoogloeaceae</taxon>
        <taxon>Zoogloea</taxon>
    </lineage>
</organism>
<evidence type="ECO:0000313" key="3">
    <source>
        <dbReference type="Proteomes" id="UP000389128"/>
    </source>
</evidence>
<gene>
    <name evidence="2" type="ORF">ETQ85_23635</name>
</gene>
<sequence length="372" mass="41647">MDKSNRFVLFINTLGSGGAQRQIVLLARELSKVSDNVFLVHYGNSEHMVEMLGGSSVRVVRVQAPFGRWKGFLFINLVLEFLKIRPTHVVSFIDAPNKIFGALAFLIFRRVVWVPSERNLVVGSSFRETFWRSLLYRRARNVISNSHSQNKWMHENISSQAAKCSVIINGVPGEMFSDEICTAENGEIKKFVALGRLGYQKNPMLLIDTLRLLLPEVRKSIFVDWYGEDDPDSPGLRESLESTVKLYELPIRFHRATRDVSAVLDSADAFILCSRFEGTPNVVLEAMARGKVVLASSVSDVPLLLSQGRGFLFESESTVGFSKAILDCLSQPMDKALKMGEDARFFVKHECSATSMSKNYLRALGLAVGLDQ</sequence>
<dbReference type="PANTHER" id="PTHR12526">
    <property type="entry name" value="GLYCOSYLTRANSFERASE"/>
    <property type="match status" value="1"/>
</dbReference>
<dbReference type="SUPFAM" id="SSF53756">
    <property type="entry name" value="UDP-Glycosyltransferase/glycogen phosphorylase"/>
    <property type="match status" value="1"/>
</dbReference>
<protein>
    <submittedName>
        <fullName evidence="2">Glycosyltransferase</fullName>
    </submittedName>
</protein>
<dbReference type="GO" id="GO:0016757">
    <property type="term" value="F:glycosyltransferase activity"/>
    <property type="evidence" value="ECO:0007669"/>
    <property type="project" value="UniProtKB-ARBA"/>
</dbReference>
<keyword evidence="2" id="KW-0808">Transferase</keyword>
<name>A0A6C2CEG2_9RHOO</name>
<evidence type="ECO:0000259" key="1">
    <source>
        <dbReference type="Pfam" id="PF13439"/>
    </source>
</evidence>
<dbReference type="Pfam" id="PF13692">
    <property type="entry name" value="Glyco_trans_1_4"/>
    <property type="match status" value="1"/>
</dbReference>
<dbReference type="EMBL" id="SDKK01000037">
    <property type="protein sequence ID" value="TYC51813.1"/>
    <property type="molecule type" value="Genomic_DNA"/>
</dbReference>
<dbReference type="InterPro" id="IPR028098">
    <property type="entry name" value="Glyco_trans_4-like_N"/>
</dbReference>
<proteinExistence type="predicted"/>
<dbReference type="Proteomes" id="UP000389128">
    <property type="component" value="Unassembled WGS sequence"/>
</dbReference>
<accession>A0A6C2CEG2</accession>
<feature type="domain" description="Glycosyltransferase subfamily 4-like N-terminal" evidence="1">
    <location>
        <begin position="17"/>
        <end position="171"/>
    </location>
</feature>
<dbReference type="AlphaFoldDB" id="A0A6C2CEG2"/>
<dbReference type="RefSeq" id="WP_148581509.1">
    <property type="nucleotide sequence ID" value="NZ_SDKK01000037.1"/>
</dbReference>
<keyword evidence="3" id="KW-1185">Reference proteome</keyword>
<dbReference type="Gene3D" id="3.40.50.2000">
    <property type="entry name" value="Glycogen Phosphorylase B"/>
    <property type="match status" value="2"/>
</dbReference>
<comment type="caution">
    <text evidence="2">The sequence shown here is derived from an EMBL/GenBank/DDBJ whole genome shotgun (WGS) entry which is preliminary data.</text>
</comment>
<evidence type="ECO:0000313" key="2">
    <source>
        <dbReference type="EMBL" id="TYC51813.1"/>
    </source>
</evidence>
<dbReference type="Pfam" id="PF13439">
    <property type="entry name" value="Glyco_transf_4"/>
    <property type="match status" value="1"/>
</dbReference>